<organism evidence="3 4">
    <name type="scientific">Azospirillum oryzae</name>
    <dbReference type="NCBI Taxonomy" id="286727"/>
    <lineage>
        <taxon>Bacteria</taxon>
        <taxon>Pseudomonadati</taxon>
        <taxon>Pseudomonadota</taxon>
        <taxon>Alphaproteobacteria</taxon>
        <taxon>Rhodospirillales</taxon>
        <taxon>Azospirillaceae</taxon>
        <taxon>Azospirillum</taxon>
    </lineage>
</organism>
<sequence>MVEVSRFRNGMSMLTGAVNIVTTAGPGGRAGFTATAVCSVTDQPPTLLVCLNQSSFVHRAFTTNGVLCVNPLCGGQQSLSEVFSNRGLSADERFAHADWTSLETGSPALAGALVNFDCRIVDTHTVGTHSVLYCQVVDIRQRPAGPEGATDDHLGLVYFNRSYHRLGDASRALP</sequence>
<accession>A0A1X7HPG4</accession>
<dbReference type="PANTHER" id="PTHR30466:SF1">
    <property type="entry name" value="FMN REDUCTASE (NADH) RUTF"/>
    <property type="match status" value="1"/>
</dbReference>
<name>A0A1X7HPG4_9PROT</name>
<keyword evidence="1" id="KW-0560">Oxidoreductase</keyword>
<proteinExistence type="predicted"/>
<dbReference type="RefSeq" id="WP_085091648.1">
    <property type="nucleotide sequence ID" value="NZ_FXAK01000009.1"/>
</dbReference>
<feature type="domain" description="Flavin reductase like" evidence="2">
    <location>
        <begin position="11"/>
        <end position="165"/>
    </location>
</feature>
<dbReference type="Pfam" id="PF01613">
    <property type="entry name" value="Flavin_Reduct"/>
    <property type="match status" value="1"/>
</dbReference>
<dbReference type="GO" id="GO:0010181">
    <property type="term" value="F:FMN binding"/>
    <property type="evidence" value="ECO:0007669"/>
    <property type="project" value="InterPro"/>
</dbReference>
<dbReference type="Gene3D" id="2.30.110.10">
    <property type="entry name" value="Electron Transport, Fmn-binding Protein, Chain A"/>
    <property type="match status" value="1"/>
</dbReference>
<dbReference type="SMART" id="SM00903">
    <property type="entry name" value="Flavin_Reduct"/>
    <property type="match status" value="1"/>
</dbReference>
<dbReference type="InterPro" id="IPR050268">
    <property type="entry name" value="NADH-dep_flavin_reductase"/>
</dbReference>
<evidence type="ECO:0000313" key="3">
    <source>
        <dbReference type="EMBL" id="SMF89847.1"/>
    </source>
</evidence>
<evidence type="ECO:0000256" key="1">
    <source>
        <dbReference type="ARBA" id="ARBA00023002"/>
    </source>
</evidence>
<dbReference type="GO" id="GO:0006208">
    <property type="term" value="P:pyrimidine nucleobase catabolic process"/>
    <property type="evidence" value="ECO:0007669"/>
    <property type="project" value="TreeGrafter"/>
</dbReference>
<evidence type="ECO:0000313" key="4">
    <source>
        <dbReference type="Proteomes" id="UP000192936"/>
    </source>
</evidence>
<dbReference type="AlphaFoldDB" id="A0A1X7HPG4"/>
<dbReference type="InterPro" id="IPR002563">
    <property type="entry name" value="Flavin_Rdtase-like_dom"/>
</dbReference>
<dbReference type="EMBL" id="FXAK01000009">
    <property type="protein sequence ID" value="SMF89847.1"/>
    <property type="molecule type" value="Genomic_DNA"/>
</dbReference>
<gene>
    <name evidence="3" type="ORF">SAMN02982917_6869</name>
</gene>
<dbReference type="OrthoDB" id="9789254at2"/>
<evidence type="ECO:0000259" key="2">
    <source>
        <dbReference type="SMART" id="SM00903"/>
    </source>
</evidence>
<dbReference type="PANTHER" id="PTHR30466">
    <property type="entry name" value="FLAVIN REDUCTASE"/>
    <property type="match status" value="1"/>
</dbReference>
<protein>
    <submittedName>
        <fullName evidence="3">Flavin reductase</fullName>
    </submittedName>
</protein>
<dbReference type="Proteomes" id="UP000192936">
    <property type="component" value="Unassembled WGS sequence"/>
</dbReference>
<reference evidence="3 4" key="1">
    <citation type="submission" date="2017-04" db="EMBL/GenBank/DDBJ databases">
        <authorList>
            <person name="Afonso C.L."/>
            <person name="Miller P.J."/>
            <person name="Scott M.A."/>
            <person name="Spackman E."/>
            <person name="Goraichik I."/>
            <person name="Dimitrov K.M."/>
            <person name="Suarez D.L."/>
            <person name="Swayne D.E."/>
        </authorList>
    </citation>
    <scope>NUCLEOTIDE SEQUENCE [LARGE SCALE GENOMIC DNA]</scope>
    <source>
        <strain evidence="3 4">A2P</strain>
    </source>
</reference>
<dbReference type="GO" id="GO:0042602">
    <property type="term" value="F:riboflavin reductase (NADPH) activity"/>
    <property type="evidence" value="ECO:0007669"/>
    <property type="project" value="TreeGrafter"/>
</dbReference>
<dbReference type="STRING" id="286727.SAMN02982917_6869"/>
<dbReference type="InterPro" id="IPR012349">
    <property type="entry name" value="Split_barrel_FMN-bd"/>
</dbReference>
<dbReference type="SUPFAM" id="SSF50475">
    <property type="entry name" value="FMN-binding split barrel"/>
    <property type="match status" value="1"/>
</dbReference>